<dbReference type="InterPro" id="IPR035901">
    <property type="entry name" value="GIY-YIG_endonuc_sf"/>
</dbReference>
<feature type="domain" description="GIY-YIG" evidence="2">
    <location>
        <begin position="1"/>
        <end position="75"/>
    </location>
</feature>
<dbReference type="Pfam" id="PF01541">
    <property type="entry name" value="GIY-YIG"/>
    <property type="match status" value="1"/>
</dbReference>
<dbReference type="AlphaFoldDB" id="A0A1F5G6Y2"/>
<evidence type="ECO:0000313" key="3">
    <source>
        <dbReference type="EMBL" id="OGD87575.1"/>
    </source>
</evidence>
<dbReference type="CDD" id="cd10449">
    <property type="entry name" value="GIY-YIG_SLX1_like"/>
    <property type="match status" value="1"/>
</dbReference>
<dbReference type="PANTHER" id="PTHR34477">
    <property type="entry name" value="UPF0213 PROTEIN YHBQ"/>
    <property type="match status" value="1"/>
</dbReference>
<evidence type="ECO:0000259" key="2">
    <source>
        <dbReference type="PROSITE" id="PS50164"/>
    </source>
</evidence>
<dbReference type="Gene3D" id="3.40.1440.10">
    <property type="entry name" value="GIY-YIG endonuclease"/>
    <property type="match status" value="1"/>
</dbReference>
<dbReference type="Proteomes" id="UP000177369">
    <property type="component" value="Unassembled WGS sequence"/>
</dbReference>
<proteinExistence type="inferred from homology"/>
<dbReference type="SMART" id="SM00465">
    <property type="entry name" value="GIYc"/>
    <property type="match status" value="1"/>
</dbReference>
<dbReference type="InterPro" id="IPR050190">
    <property type="entry name" value="UPF0213_domain"/>
</dbReference>
<organism evidence="3 4">
    <name type="scientific">Candidatus Curtissbacteria bacterium RIFCSPHIGHO2_02_FULL_40_16b</name>
    <dbReference type="NCBI Taxonomy" id="1797714"/>
    <lineage>
        <taxon>Bacteria</taxon>
        <taxon>Candidatus Curtissiibacteriota</taxon>
    </lineage>
</organism>
<comment type="caution">
    <text evidence="3">The sequence shown here is derived from an EMBL/GenBank/DDBJ whole genome shotgun (WGS) entry which is preliminary data.</text>
</comment>
<dbReference type="SUPFAM" id="SSF82771">
    <property type="entry name" value="GIY-YIG endonuclease"/>
    <property type="match status" value="1"/>
</dbReference>
<evidence type="ECO:0000256" key="1">
    <source>
        <dbReference type="ARBA" id="ARBA00007435"/>
    </source>
</evidence>
<name>A0A1F5G6Y2_9BACT</name>
<reference evidence="3 4" key="1">
    <citation type="journal article" date="2016" name="Nat. Commun.">
        <title>Thousands of microbial genomes shed light on interconnected biogeochemical processes in an aquifer system.</title>
        <authorList>
            <person name="Anantharaman K."/>
            <person name="Brown C.T."/>
            <person name="Hug L.A."/>
            <person name="Sharon I."/>
            <person name="Castelle C.J."/>
            <person name="Probst A.J."/>
            <person name="Thomas B.C."/>
            <person name="Singh A."/>
            <person name="Wilkins M.J."/>
            <person name="Karaoz U."/>
            <person name="Brodie E.L."/>
            <person name="Williams K.H."/>
            <person name="Hubbard S.S."/>
            <person name="Banfield J.F."/>
        </authorList>
    </citation>
    <scope>NUCLEOTIDE SEQUENCE [LARGE SCALE GENOMIC DNA]</scope>
</reference>
<dbReference type="PROSITE" id="PS50164">
    <property type="entry name" value="GIY_YIG"/>
    <property type="match status" value="1"/>
</dbReference>
<accession>A0A1F5G6Y2</accession>
<gene>
    <name evidence="3" type="ORF">A3D04_04815</name>
</gene>
<comment type="similarity">
    <text evidence="1">Belongs to the UPF0213 family.</text>
</comment>
<dbReference type="InterPro" id="IPR000305">
    <property type="entry name" value="GIY-YIG_endonuc"/>
</dbReference>
<sequence length="88" mass="10642">MFYTYVLRSKKDGKLYTGYTNNLKERFQKHQSGEVISTKYRGELELVYFEGCISEIDAIRREKYLKSGRGKLFLKRRLKFWFKEALDK</sequence>
<dbReference type="PANTHER" id="PTHR34477:SF1">
    <property type="entry name" value="UPF0213 PROTEIN YHBQ"/>
    <property type="match status" value="1"/>
</dbReference>
<dbReference type="EMBL" id="MFBD01000046">
    <property type="protein sequence ID" value="OGD87575.1"/>
    <property type="molecule type" value="Genomic_DNA"/>
</dbReference>
<evidence type="ECO:0000313" key="4">
    <source>
        <dbReference type="Proteomes" id="UP000177369"/>
    </source>
</evidence>
<protein>
    <submittedName>
        <fullName evidence="3">Excinuclease ABC subunit C</fullName>
    </submittedName>
</protein>